<name>A0A834YMT0_TETSI</name>
<dbReference type="InterPro" id="IPR002182">
    <property type="entry name" value="NB-ARC"/>
</dbReference>
<dbReference type="Pfam" id="PF23559">
    <property type="entry name" value="WHD_DRP"/>
    <property type="match status" value="1"/>
</dbReference>
<feature type="compositionally biased region" description="Low complexity" evidence="4">
    <location>
        <begin position="498"/>
        <end position="522"/>
    </location>
</feature>
<accession>A0A834YMT0</accession>
<dbReference type="PANTHER" id="PTHR23155">
    <property type="entry name" value="DISEASE RESISTANCE PROTEIN RP"/>
    <property type="match status" value="1"/>
</dbReference>
<dbReference type="Proteomes" id="UP000655225">
    <property type="component" value="Unassembled WGS sequence"/>
</dbReference>
<dbReference type="OMA" id="EEPWSEV"/>
<organism evidence="9 10">
    <name type="scientific">Tetracentron sinense</name>
    <name type="common">Spur-leaf</name>
    <dbReference type="NCBI Taxonomy" id="13715"/>
    <lineage>
        <taxon>Eukaryota</taxon>
        <taxon>Viridiplantae</taxon>
        <taxon>Streptophyta</taxon>
        <taxon>Embryophyta</taxon>
        <taxon>Tracheophyta</taxon>
        <taxon>Spermatophyta</taxon>
        <taxon>Magnoliopsida</taxon>
        <taxon>Trochodendrales</taxon>
        <taxon>Trochodendraceae</taxon>
        <taxon>Tetracentron</taxon>
    </lineage>
</organism>
<dbReference type="InterPro" id="IPR027417">
    <property type="entry name" value="P-loop_NTPase"/>
</dbReference>
<evidence type="ECO:0000313" key="10">
    <source>
        <dbReference type="Proteomes" id="UP000655225"/>
    </source>
</evidence>
<comment type="caution">
    <text evidence="9">The sequence shown here is derived from an EMBL/GenBank/DDBJ whole genome shotgun (WGS) entry which is preliminary data.</text>
</comment>
<dbReference type="SUPFAM" id="SSF52540">
    <property type="entry name" value="P-loop containing nucleoside triphosphate hydrolases"/>
    <property type="match status" value="1"/>
</dbReference>
<feature type="domain" description="NB-ARC" evidence="5">
    <location>
        <begin position="154"/>
        <end position="327"/>
    </location>
</feature>
<evidence type="ECO:0000256" key="3">
    <source>
        <dbReference type="ARBA" id="ARBA00022821"/>
    </source>
</evidence>
<dbReference type="AlphaFoldDB" id="A0A834YMT0"/>
<dbReference type="Gene3D" id="1.10.10.10">
    <property type="entry name" value="Winged helix-like DNA-binding domain superfamily/Winged helix DNA-binding domain"/>
    <property type="match status" value="1"/>
</dbReference>
<dbReference type="CDD" id="cd14798">
    <property type="entry name" value="RX-CC_like"/>
    <property type="match status" value="1"/>
</dbReference>
<feature type="domain" description="Disease resistance protein winged helix" evidence="7">
    <location>
        <begin position="409"/>
        <end position="472"/>
    </location>
</feature>
<evidence type="ECO:0000256" key="1">
    <source>
        <dbReference type="ARBA" id="ARBA00022737"/>
    </source>
</evidence>
<keyword evidence="1" id="KW-0677">Repeat</keyword>
<evidence type="ECO:0000259" key="6">
    <source>
        <dbReference type="Pfam" id="PF18052"/>
    </source>
</evidence>
<dbReference type="InterPro" id="IPR044974">
    <property type="entry name" value="Disease_R_plants"/>
</dbReference>
<dbReference type="Pfam" id="PF23598">
    <property type="entry name" value="LRR_14"/>
    <property type="match status" value="1"/>
</dbReference>
<feature type="domain" description="Disease resistance R13L4/SHOC-2-like LRR" evidence="8">
    <location>
        <begin position="589"/>
        <end position="889"/>
    </location>
</feature>
<dbReference type="Gene3D" id="3.40.50.300">
    <property type="entry name" value="P-loop containing nucleotide triphosphate hydrolases"/>
    <property type="match status" value="1"/>
</dbReference>
<proteinExistence type="predicted"/>
<dbReference type="Gene3D" id="1.20.5.4130">
    <property type="match status" value="1"/>
</dbReference>
<sequence length="917" mass="105763">MADADVSFVADDISHLVFRVTNLFPGVEVELESVLKGLMQMHLFLDGAGAKQEQNEVKKWVEDLKGVGQDVEEVIDDFTLKTVVKKMGFRKSLHFSWQDPQSFHKLRMKLKQIQSNIHDISRKRRSLGIGYIDEGSPYRPSSSHIDRQDLVGFEKYIEEIEKQLTTEGTRRVISIVGQIGTGKKALAGKIYNSDAVKNQFPCRAWVIVSQLYNTEEILQEIAAQVEFYKNKPDTRDVREEGILVRNLCEFLETRKYFIVMADMWSIKVWDKLEAAFPNSNNGSMILLTTCDKEAVTEHANGEDQIIQQKKLRLLSEDESWKLFTSKVPITSEFEQLAREVVRNCEGIPLAIVRFRDLLSKKDARFEGEWLRALRLFRDRRRLWMYIMAMNEDNDLPLYLKRCLFYVVYFPENYEIPARRLIALWVAEGLVEDTQYGLSPEDVAETYLTVLINRNLIEVKKQKFDGEVKICRLPHAQRQLWLSKAKEANFLLSPRKRNSMSLSSNSSLTSISSSTSSSSSSSSSSSKAMILRLVDHLDENDASYTHLHGNDTNSFQPYKYLYSFLSFDKREGSKPGEEMENFLLRGITNRCFQKLRVLDLEGVFKPRLDRVLRKLIHLRYLGLRWTFLDTLPPSIGNLKYLQTLDLKHTYINNLPSSIWKMQHLRHLYLNNSEFEAIRGCNLPELQTLWGVLVDEESQVKGALDKSTDLRKLGLACRSMSEDSQQEALSEWVGKLKYLRSLRLKSSDDLGLPSDLKLKSLSGLKDLSNLYMFGKLQNLFGVHEFPPSVTRLTLSASKLRTDPMQTLEKLPNLRILELYSGSYTGRRMVCSSEGFRQLRQLRLWKLEKLEEWTVEKEAMPSIREIEIRFCSKLKMLPEGLQHVNTLQKLKLTGMPGDFTAKFKESPLSYSVDVEDVDSS</sequence>
<keyword evidence="2" id="KW-0547">Nucleotide-binding</keyword>
<keyword evidence="3" id="KW-0611">Plant defense</keyword>
<gene>
    <name evidence="9" type="ORF">HHK36_022359</name>
</gene>
<dbReference type="PRINTS" id="PR00364">
    <property type="entry name" value="DISEASERSIST"/>
</dbReference>
<evidence type="ECO:0000313" key="9">
    <source>
        <dbReference type="EMBL" id="KAF8392019.1"/>
    </source>
</evidence>
<dbReference type="GO" id="GO:0098542">
    <property type="term" value="P:defense response to other organism"/>
    <property type="evidence" value="ECO:0007669"/>
    <property type="project" value="TreeGrafter"/>
</dbReference>
<dbReference type="InterPro" id="IPR055414">
    <property type="entry name" value="LRR_R13L4/SHOC2-like"/>
</dbReference>
<dbReference type="InterPro" id="IPR042197">
    <property type="entry name" value="Apaf_helical"/>
</dbReference>
<dbReference type="Gene3D" id="1.10.8.430">
    <property type="entry name" value="Helical domain of apoptotic protease-activating factors"/>
    <property type="match status" value="1"/>
</dbReference>
<dbReference type="SUPFAM" id="SSF52058">
    <property type="entry name" value="L domain-like"/>
    <property type="match status" value="1"/>
</dbReference>
<dbReference type="InterPro" id="IPR038005">
    <property type="entry name" value="RX-like_CC"/>
</dbReference>
<keyword evidence="10" id="KW-1185">Reference proteome</keyword>
<dbReference type="EMBL" id="JABCRI010000016">
    <property type="protein sequence ID" value="KAF8392019.1"/>
    <property type="molecule type" value="Genomic_DNA"/>
</dbReference>
<evidence type="ECO:0000256" key="4">
    <source>
        <dbReference type="SAM" id="MobiDB-lite"/>
    </source>
</evidence>
<dbReference type="Gene3D" id="3.80.10.10">
    <property type="entry name" value="Ribonuclease Inhibitor"/>
    <property type="match status" value="1"/>
</dbReference>
<dbReference type="InterPro" id="IPR058922">
    <property type="entry name" value="WHD_DRP"/>
</dbReference>
<dbReference type="GO" id="GO:0043531">
    <property type="term" value="F:ADP binding"/>
    <property type="evidence" value="ECO:0007669"/>
    <property type="project" value="InterPro"/>
</dbReference>
<evidence type="ECO:0000256" key="2">
    <source>
        <dbReference type="ARBA" id="ARBA00022741"/>
    </source>
</evidence>
<evidence type="ECO:0000259" key="7">
    <source>
        <dbReference type="Pfam" id="PF23559"/>
    </source>
</evidence>
<feature type="region of interest" description="Disordered" evidence="4">
    <location>
        <begin position="497"/>
        <end position="522"/>
    </location>
</feature>
<evidence type="ECO:0000259" key="8">
    <source>
        <dbReference type="Pfam" id="PF23598"/>
    </source>
</evidence>
<dbReference type="FunFam" id="3.40.50.300:FF:001091">
    <property type="entry name" value="Probable disease resistance protein At1g61300"/>
    <property type="match status" value="1"/>
</dbReference>
<dbReference type="InterPro" id="IPR036388">
    <property type="entry name" value="WH-like_DNA-bd_sf"/>
</dbReference>
<dbReference type="Pfam" id="PF00931">
    <property type="entry name" value="NB-ARC"/>
    <property type="match status" value="1"/>
</dbReference>
<dbReference type="InterPro" id="IPR032675">
    <property type="entry name" value="LRR_dom_sf"/>
</dbReference>
<feature type="domain" description="Disease resistance N-terminal" evidence="6">
    <location>
        <begin position="6"/>
        <end position="86"/>
    </location>
</feature>
<dbReference type="OrthoDB" id="611536at2759"/>
<dbReference type="PANTHER" id="PTHR23155:SF955">
    <property type="entry name" value="AAA+ ATPASE DOMAIN-CONTAINING PROTEIN"/>
    <property type="match status" value="1"/>
</dbReference>
<dbReference type="InterPro" id="IPR041118">
    <property type="entry name" value="Rx_N"/>
</dbReference>
<protein>
    <submittedName>
        <fullName evidence="9">Uncharacterized protein</fullName>
    </submittedName>
</protein>
<dbReference type="Pfam" id="PF18052">
    <property type="entry name" value="Rx_N"/>
    <property type="match status" value="1"/>
</dbReference>
<reference evidence="9 10" key="1">
    <citation type="submission" date="2020-04" db="EMBL/GenBank/DDBJ databases">
        <title>Plant Genome Project.</title>
        <authorList>
            <person name="Zhang R.-G."/>
        </authorList>
    </citation>
    <scope>NUCLEOTIDE SEQUENCE [LARGE SCALE GENOMIC DNA]</scope>
    <source>
        <strain evidence="9">YNK0</strain>
        <tissue evidence="9">Leaf</tissue>
    </source>
</reference>
<evidence type="ECO:0000259" key="5">
    <source>
        <dbReference type="Pfam" id="PF00931"/>
    </source>
</evidence>